<dbReference type="EMBL" id="JBHRWO010000004">
    <property type="protein sequence ID" value="MFC3491221.1"/>
    <property type="molecule type" value="Genomic_DNA"/>
</dbReference>
<feature type="transmembrane region" description="Helical" evidence="1">
    <location>
        <begin position="12"/>
        <end position="34"/>
    </location>
</feature>
<evidence type="ECO:0000313" key="3">
    <source>
        <dbReference type="Proteomes" id="UP001595712"/>
    </source>
</evidence>
<feature type="transmembrane region" description="Helical" evidence="1">
    <location>
        <begin position="156"/>
        <end position="174"/>
    </location>
</feature>
<dbReference type="Proteomes" id="UP001595712">
    <property type="component" value="Unassembled WGS sequence"/>
</dbReference>
<feature type="transmembrane region" description="Helical" evidence="1">
    <location>
        <begin position="180"/>
        <end position="201"/>
    </location>
</feature>
<feature type="transmembrane region" description="Helical" evidence="1">
    <location>
        <begin position="131"/>
        <end position="149"/>
    </location>
</feature>
<organism evidence="2 3">
    <name type="scientific">Glycomyces rhizosphaerae</name>
    <dbReference type="NCBI Taxonomy" id="2054422"/>
    <lineage>
        <taxon>Bacteria</taxon>
        <taxon>Bacillati</taxon>
        <taxon>Actinomycetota</taxon>
        <taxon>Actinomycetes</taxon>
        <taxon>Glycomycetales</taxon>
        <taxon>Glycomycetaceae</taxon>
        <taxon>Glycomyces</taxon>
    </lineage>
</organism>
<name>A0ABV7PT86_9ACTN</name>
<gene>
    <name evidence="2" type="ORF">ACFO8M_01800</name>
</gene>
<dbReference type="RefSeq" id="WP_387969688.1">
    <property type="nucleotide sequence ID" value="NZ_JBHRWO010000004.1"/>
</dbReference>
<accession>A0ABV7PT86</accession>
<protein>
    <submittedName>
        <fullName evidence="2">DUF4386 domain-containing protein</fullName>
    </submittedName>
</protein>
<feature type="transmembrane region" description="Helical" evidence="1">
    <location>
        <begin position="54"/>
        <end position="75"/>
    </location>
</feature>
<keyword evidence="1" id="KW-0812">Transmembrane</keyword>
<evidence type="ECO:0000256" key="1">
    <source>
        <dbReference type="SAM" id="Phobius"/>
    </source>
</evidence>
<keyword evidence="3" id="KW-1185">Reference proteome</keyword>
<comment type="caution">
    <text evidence="2">The sequence shown here is derived from an EMBL/GenBank/DDBJ whole genome shotgun (WGS) entry which is preliminary data.</text>
</comment>
<dbReference type="InterPro" id="IPR025495">
    <property type="entry name" value="DUF4386"/>
</dbReference>
<sequence length="210" mass="22079">MTHPYRAGARLAGAMFLIAMAASLTGGILIVTAIDQADTLNEFLDHRPALLTGVALEIVNALAVLVIAAALWTPLRHSSTTAATAYLVIRVVEATVCAFAALMPIAMLALAEQDSTEGWALNAFRDSLVGTGVPVFFGAGALVLYAVLYRSGLVPAYIAIWGLIGAVGVLVNMFVTDDAIRPVLVLPIITNEVFLGIYLLVKGFQPAATR</sequence>
<proteinExistence type="predicted"/>
<evidence type="ECO:0000313" key="2">
    <source>
        <dbReference type="EMBL" id="MFC3491221.1"/>
    </source>
</evidence>
<dbReference type="Pfam" id="PF14329">
    <property type="entry name" value="DUF4386"/>
    <property type="match status" value="1"/>
</dbReference>
<keyword evidence="1" id="KW-0472">Membrane</keyword>
<feature type="transmembrane region" description="Helical" evidence="1">
    <location>
        <begin position="87"/>
        <end position="111"/>
    </location>
</feature>
<keyword evidence="1" id="KW-1133">Transmembrane helix</keyword>
<reference evidence="3" key="1">
    <citation type="journal article" date="2019" name="Int. J. Syst. Evol. Microbiol.">
        <title>The Global Catalogue of Microorganisms (GCM) 10K type strain sequencing project: providing services to taxonomists for standard genome sequencing and annotation.</title>
        <authorList>
            <consortium name="The Broad Institute Genomics Platform"/>
            <consortium name="The Broad Institute Genome Sequencing Center for Infectious Disease"/>
            <person name="Wu L."/>
            <person name="Ma J."/>
        </authorList>
    </citation>
    <scope>NUCLEOTIDE SEQUENCE [LARGE SCALE GENOMIC DNA]</scope>
    <source>
        <strain evidence="3">CGMCC 4.7396</strain>
    </source>
</reference>